<dbReference type="EMBL" id="LR900630">
    <property type="protein sequence ID" value="CAD7246374.1"/>
    <property type="molecule type" value="Genomic_DNA"/>
</dbReference>
<organism evidence="6">
    <name type="scientific">Darwinula stevensoni</name>
    <dbReference type="NCBI Taxonomy" id="69355"/>
    <lineage>
        <taxon>Eukaryota</taxon>
        <taxon>Metazoa</taxon>
        <taxon>Ecdysozoa</taxon>
        <taxon>Arthropoda</taxon>
        <taxon>Crustacea</taxon>
        <taxon>Oligostraca</taxon>
        <taxon>Ostracoda</taxon>
        <taxon>Podocopa</taxon>
        <taxon>Podocopida</taxon>
        <taxon>Darwinulocopina</taxon>
        <taxon>Darwinuloidea</taxon>
        <taxon>Darwinulidae</taxon>
        <taxon>Darwinula</taxon>
    </lineage>
</organism>
<sequence length="202" mass="23271">MTNIEKILEDINRDPRVIVAAHRTWDPDLEKKTLKTNEKICENLHMIANDPSLAFYRLQEHVGKSLPPMIEKRKQVYHIQSDLQGATFDADYAVGSVRGMLGASSSFSNIQELLRNAIFFHQQDRYVRTRRRQQQQQQPRPRSLSQERPSQASGRTGIYNRLSQLSLELDLPDFASDFRHRASQALAQASNITHPQSQHDSH</sequence>
<evidence type="ECO:0000256" key="4">
    <source>
        <dbReference type="ARBA" id="ARBA00023228"/>
    </source>
</evidence>
<evidence type="ECO:0000313" key="7">
    <source>
        <dbReference type="Proteomes" id="UP000677054"/>
    </source>
</evidence>
<reference evidence="6" key="1">
    <citation type="submission" date="2020-11" db="EMBL/GenBank/DDBJ databases">
        <authorList>
            <person name="Tran Van P."/>
        </authorList>
    </citation>
    <scope>NUCLEOTIDE SEQUENCE</scope>
</reference>
<feature type="region of interest" description="Disordered" evidence="5">
    <location>
        <begin position="128"/>
        <end position="157"/>
    </location>
</feature>
<dbReference type="GO" id="GO:0005765">
    <property type="term" value="C:lysosomal membrane"/>
    <property type="evidence" value="ECO:0007669"/>
    <property type="project" value="UniProtKB-SubCell"/>
</dbReference>
<keyword evidence="7" id="KW-1185">Reference proteome</keyword>
<gene>
    <name evidence="6" type="ORF">DSTB1V02_LOCUS6224</name>
</gene>
<proteinExistence type="inferred from homology"/>
<name>A0A7R8XB93_9CRUS</name>
<dbReference type="AlphaFoldDB" id="A0A7R8XB93"/>
<evidence type="ECO:0008006" key="8">
    <source>
        <dbReference type="Google" id="ProtNLM"/>
    </source>
</evidence>
<dbReference type="Pfam" id="PF10167">
    <property type="entry name" value="BORCS8"/>
    <property type="match status" value="1"/>
</dbReference>
<evidence type="ECO:0000256" key="1">
    <source>
        <dbReference type="ARBA" id="ARBA00004656"/>
    </source>
</evidence>
<accession>A0A7R8XB93</accession>
<keyword evidence="4" id="KW-0458">Lysosome</keyword>
<keyword evidence="3" id="KW-0472">Membrane</keyword>
<comment type="similarity">
    <text evidence="2">Belongs to the BORCS8 family.</text>
</comment>
<dbReference type="EMBL" id="CAJPEV010001113">
    <property type="protein sequence ID" value="CAG0890817.1"/>
    <property type="molecule type" value="Genomic_DNA"/>
</dbReference>
<evidence type="ECO:0000256" key="5">
    <source>
        <dbReference type="SAM" id="MobiDB-lite"/>
    </source>
</evidence>
<protein>
    <recommendedName>
        <fullName evidence="8">BLOC-1-related complex subunit 8</fullName>
    </recommendedName>
</protein>
<feature type="compositionally biased region" description="Low complexity" evidence="5">
    <location>
        <begin position="134"/>
        <end position="151"/>
    </location>
</feature>
<dbReference type="PANTHER" id="PTHR21146:SF0">
    <property type="entry name" value="BLOC-1-RELATED COMPLEX SUBUNIT 8"/>
    <property type="match status" value="1"/>
</dbReference>
<comment type="subcellular location">
    <subcellularLocation>
        <location evidence="1">Lysosome membrane</location>
    </subcellularLocation>
</comment>
<evidence type="ECO:0000256" key="2">
    <source>
        <dbReference type="ARBA" id="ARBA00010463"/>
    </source>
</evidence>
<dbReference type="GO" id="GO:0099078">
    <property type="term" value="C:BORC complex"/>
    <property type="evidence" value="ECO:0007669"/>
    <property type="project" value="TreeGrafter"/>
</dbReference>
<evidence type="ECO:0000256" key="3">
    <source>
        <dbReference type="ARBA" id="ARBA00023136"/>
    </source>
</evidence>
<dbReference type="OrthoDB" id="10044187at2759"/>
<dbReference type="PANTHER" id="PTHR21146">
    <property type="entry name" value="MEF2B PROTEIN"/>
    <property type="match status" value="1"/>
</dbReference>
<dbReference type="InterPro" id="IPR019320">
    <property type="entry name" value="BORCS8"/>
</dbReference>
<dbReference type="Proteomes" id="UP000677054">
    <property type="component" value="Unassembled WGS sequence"/>
</dbReference>
<evidence type="ECO:0000313" key="6">
    <source>
        <dbReference type="EMBL" id="CAD7246374.1"/>
    </source>
</evidence>